<protein>
    <submittedName>
        <fullName evidence="3">Protein kinase domain-containing protein</fullName>
    </submittedName>
</protein>
<evidence type="ECO:0000313" key="1">
    <source>
        <dbReference type="EMBL" id="VDK67416.1"/>
    </source>
</evidence>
<name>A0A182E4I6_ONCOC</name>
<sequence length="133" mass="14953">MLPVSPSRPSHQPSLACAYSTEKDRLKKLKELVKSNAHTYQLYKVIGEDGYGIVYESEANIGMTILGTDSVITITNVQPELRTIIETRFDGLFCFADIKDYLRCTAEKRARLSKSFHAKHPTLFPARAAINAY</sequence>
<gene>
    <name evidence="1" type="ORF">NOO_LOCUS2907</name>
</gene>
<dbReference type="Proteomes" id="UP000271087">
    <property type="component" value="Unassembled WGS sequence"/>
</dbReference>
<dbReference type="WBParaSite" id="nOo.2.0.1.t02907-RA">
    <property type="protein sequence ID" value="nOo.2.0.1.t02907-RA"/>
    <property type="gene ID" value="nOo.2.0.1.g02907"/>
</dbReference>
<accession>A0A182E4I6</accession>
<proteinExistence type="predicted"/>
<reference evidence="1 2" key="2">
    <citation type="submission" date="2018-08" db="EMBL/GenBank/DDBJ databases">
        <authorList>
            <person name="Laetsch R D."/>
            <person name="Stevens L."/>
            <person name="Kumar S."/>
            <person name="Blaxter L. M."/>
        </authorList>
    </citation>
    <scope>NUCLEOTIDE SEQUENCE [LARGE SCALE GENOMIC DNA]</scope>
</reference>
<organism evidence="3">
    <name type="scientific">Onchocerca ochengi</name>
    <name type="common">Filarial nematode worm</name>
    <dbReference type="NCBI Taxonomy" id="42157"/>
    <lineage>
        <taxon>Eukaryota</taxon>
        <taxon>Metazoa</taxon>
        <taxon>Ecdysozoa</taxon>
        <taxon>Nematoda</taxon>
        <taxon>Chromadorea</taxon>
        <taxon>Rhabditida</taxon>
        <taxon>Spirurina</taxon>
        <taxon>Spiruromorpha</taxon>
        <taxon>Filarioidea</taxon>
        <taxon>Onchocercidae</taxon>
        <taxon>Onchocerca</taxon>
    </lineage>
</organism>
<evidence type="ECO:0000313" key="2">
    <source>
        <dbReference type="Proteomes" id="UP000271087"/>
    </source>
</evidence>
<reference evidence="3" key="1">
    <citation type="submission" date="2016-06" db="UniProtKB">
        <authorList>
            <consortium name="WormBaseParasite"/>
        </authorList>
    </citation>
    <scope>IDENTIFICATION</scope>
</reference>
<evidence type="ECO:0000313" key="3">
    <source>
        <dbReference type="WBParaSite" id="nOo.2.0.1.t02907-RA"/>
    </source>
</evidence>
<dbReference type="OrthoDB" id="10604521at2759"/>
<keyword evidence="2" id="KW-1185">Reference proteome</keyword>
<dbReference type="EMBL" id="UYRW01000503">
    <property type="protein sequence ID" value="VDK67416.1"/>
    <property type="molecule type" value="Genomic_DNA"/>
</dbReference>
<dbReference type="AlphaFoldDB" id="A0A182E4I6"/>